<sequence>MIRLAWRTITKTRSTVVGAFATLALTGALICGIGFLLDSGRHSHLPTERYGGVPIVVHPKDPDMRRGAIPDDLLTDLQRVQGVERLVPERTFPVSLLDDRGNPVAVPGARSLGHAWDSSVLTPFTVRTGAPPSNENEVVLDARLAERSAARPGQWVILSVNGTTGRFRVAGVASAAAGADWIYQSAVFFHPTQAVRLSGTGNHVDAVGVYPAAGSDTLVLARRLDSVIASRSLLKVSRGEDLGAAEGNLRDDASTSESAVITVAVFTVMLSAVVLTGAMGLSVRRRGQQITLLRAIGATPRQIRAMLAGEGLLMAVLAMVVAVPVGALVANGLAMFFVGIGALSPAFRLSYGIAPPLEAAGIILVVAQLVALGATRRALAHRPEDVIGEVQTEGRRVGRWRTGIGLVALAGAGAMFVLLAGTEAGAGAASLLLGLLLLTLVAFGLLGPWLIMGVAAAGRRRVRRSALGFLAVANMSFSHRRYASVAIPLMVGSILGGVLLGIQPVTDQRIAEEGRSHMHGSYVMTSDGGLAEAVRSAIEKIPGVAAAVGLEGLLLPTSLVTAEARGLDRIEVVSGSVSDIADLRLTKGSLAEMGAETVAVSTAYAVERKVTVGDRIAIVAPGQPQPVTLRVTAIYERYAWLGDVLVDVRALTGKFPVATYSSIHVRLTPGGDPARIAADLGRAGGTPSSIKVSDQDEWRRWLRDENSRSNQPSQLLILVFVAFLVLASANNLLGSFGGRGAELDSLRHLGGTRAQIRTMLAWESVLVTGTALAVGAAVTVALLTPFSLNAGVGFPPIPASLLVTIVSGPVAVMLAALVFGVWITREVTR</sequence>
<dbReference type="Proteomes" id="UP000610966">
    <property type="component" value="Unassembled WGS sequence"/>
</dbReference>
<proteinExistence type="predicted"/>
<feature type="domain" description="ABC3 transporter permease C-terminal" evidence="7">
    <location>
        <begin position="262"/>
        <end position="380"/>
    </location>
</feature>
<dbReference type="GO" id="GO:0005886">
    <property type="term" value="C:plasma membrane"/>
    <property type="evidence" value="ECO:0007669"/>
    <property type="project" value="UniProtKB-SubCell"/>
</dbReference>
<feature type="transmembrane region" description="Helical" evidence="6">
    <location>
        <begin position="759"/>
        <end position="781"/>
    </location>
</feature>
<evidence type="ECO:0000256" key="4">
    <source>
        <dbReference type="ARBA" id="ARBA00022989"/>
    </source>
</evidence>
<evidence type="ECO:0000256" key="6">
    <source>
        <dbReference type="SAM" id="Phobius"/>
    </source>
</evidence>
<feature type="transmembrane region" description="Helical" evidence="6">
    <location>
        <begin position="16"/>
        <end position="37"/>
    </location>
</feature>
<keyword evidence="4 6" id="KW-1133">Transmembrane helix</keyword>
<gene>
    <name evidence="8" type="ORF">Mth01_21930</name>
</gene>
<feature type="transmembrane region" description="Helical" evidence="6">
    <location>
        <begin position="400"/>
        <end position="420"/>
    </location>
</feature>
<dbReference type="AlphaFoldDB" id="A0A8J3R7S3"/>
<evidence type="ECO:0000313" key="9">
    <source>
        <dbReference type="Proteomes" id="UP000610966"/>
    </source>
</evidence>
<organism evidence="8 9">
    <name type="scientific">Sphaerimonospora thailandensis</name>
    <dbReference type="NCBI Taxonomy" id="795644"/>
    <lineage>
        <taxon>Bacteria</taxon>
        <taxon>Bacillati</taxon>
        <taxon>Actinomycetota</taxon>
        <taxon>Actinomycetes</taxon>
        <taxon>Streptosporangiales</taxon>
        <taxon>Streptosporangiaceae</taxon>
        <taxon>Sphaerimonospora</taxon>
    </lineage>
</organism>
<dbReference type="InterPro" id="IPR003838">
    <property type="entry name" value="ABC3_permease_C"/>
</dbReference>
<feature type="transmembrane region" description="Helical" evidence="6">
    <location>
        <begin position="801"/>
        <end position="823"/>
    </location>
</feature>
<dbReference type="InterPro" id="IPR038766">
    <property type="entry name" value="Membrane_comp_ABC_pdt"/>
</dbReference>
<evidence type="ECO:0000256" key="3">
    <source>
        <dbReference type="ARBA" id="ARBA00022692"/>
    </source>
</evidence>
<evidence type="ECO:0000313" key="8">
    <source>
        <dbReference type="EMBL" id="GIH69940.1"/>
    </source>
</evidence>
<keyword evidence="9" id="KW-1185">Reference proteome</keyword>
<comment type="caution">
    <text evidence="8">The sequence shown here is derived from an EMBL/GenBank/DDBJ whole genome shotgun (WGS) entry which is preliminary data.</text>
</comment>
<keyword evidence="3 6" id="KW-0812">Transmembrane</keyword>
<feature type="transmembrane region" description="Helical" evidence="6">
    <location>
        <begin position="482"/>
        <end position="502"/>
    </location>
</feature>
<dbReference type="EMBL" id="BOOG01000018">
    <property type="protein sequence ID" value="GIH69940.1"/>
    <property type="molecule type" value="Genomic_DNA"/>
</dbReference>
<dbReference type="PANTHER" id="PTHR30287">
    <property type="entry name" value="MEMBRANE COMPONENT OF PREDICTED ABC SUPERFAMILY METABOLITE UPTAKE TRANSPORTER"/>
    <property type="match status" value="1"/>
</dbReference>
<evidence type="ECO:0000256" key="1">
    <source>
        <dbReference type="ARBA" id="ARBA00004651"/>
    </source>
</evidence>
<dbReference type="Pfam" id="PF02687">
    <property type="entry name" value="FtsX"/>
    <property type="match status" value="1"/>
</dbReference>
<feature type="transmembrane region" description="Helical" evidence="6">
    <location>
        <begin position="359"/>
        <end position="379"/>
    </location>
</feature>
<keyword evidence="2" id="KW-1003">Cell membrane</keyword>
<dbReference type="PANTHER" id="PTHR30287:SF1">
    <property type="entry name" value="INNER MEMBRANE PROTEIN"/>
    <property type="match status" value="1"/>
</dbReference>
<feature type="transmembrane region" description="Helical" evidence="6">
    <location>
        <begin position="311"/>
        <end position="339"/>
    </location>
</feature>
<keyword evidence="5 6" id="KW-0472">Membrane</keyword>
<feature type="transmembrane region" description="Helical" evidence="6">
    <location>
        <begin position="715"/>
        <end position="738"/>
    </location>
</feature>
<reference evidence="8" key="1">
    <citation type="submission" date="2021-01" db="EMBL/GenBank/DDBJ databases">
        <title>Whole genome shotgun sequence of Sphaerimonospora thailandensis NBRC 107569.</title>
        <authorList>
            <person name="Komaki H."/>
            <person name="Tamura T."/>
        </authorList>
    </citation>
    <scope>NUCLEOTIDE SEQUENCE</scope>
    <source>
        <strain evidence="8">NBRC 107569</strain>
    </source>
</reference>
<accession>A0A8J3R7S3</accession>
<comment type="subcellular location">
    <subcellularLocation>
        <location evidence="1">Cell membrane</location>
        <topology evidence="1">Multi-pass membrane protein</topology>
    </subcellularLocation>
</comment>
<name>A0A8J3R7S3_9ACTN</name>
<dbReference type="RefSeq" id="WP_204015424.1">
    <property type="nucleotide sequence ID" value="NZ_BOOG01000018.1"/>
</dbReference>
<evidence type="ECO:0000259" key="7">
    <source>
        <dbReference type="Pfam" id="PF02687"/>
    </source>
</evidence>
<evidence type="ECO:0000256" key="5">
    <source>
        <dbReference type="ARBA" id="ARBA00023136"/>
    </source>
</evidence>
<protein>
    <submittedName>
        <fullName evidence="8">ABC transporter permease</fullName>
    </submittedName>
</protein>
<feature type="transmembrane region" description="Helical" evidence="6">
    <location>
        <begin position="259"/>
        <end position="281"/>
    </location>
</feature>
<feature type="transmembrane region" description="Helical" evidence="6">
    <location>
        <begin position="432"/>
        <end position="457"/>
    </location>
</feature>
<evidence type="ECO:0000256" key="2">
    <source>
        <dbReference type="ARBA" id="ARBA00022475"/>
    </source>
</evidence>